<dbReference type="Ensembl" id="ENSPCOT00000029443.1">
    <property type="protein sequence ID" value="ENSPCOP00000018798.1"/>
    <property type="gene ID" value="ENSPCOG00000021312.1"/>
</dbReference>
<evidence type="ECO:0000256" key="3">
    <source>
        <dbReference type="ARBA" id="ARBA00022989"/>
    </source>
</evidence>
<evidence type="ECO:0000256" key="1">
    <source>
        <dbReference type="ARBA" id="ARBA00004141"/>
    </source>
</evidence>
<feature type="chain" id="PRO_5014371597" description="DnaJ homolog subfamily C member 25" evidence="9">
    <location>
        <begin position="39"/>
        <end position="319"/>
    </location>
</feature>
<dbReference type="Pfam" id="PF00226">
    <property type="entry name" value="DnaJ"/>
    <property type="match status" value="1"/>
</dbReference>
<feature type="signal peptide" evidence="9">
    <location>
        <begin position="1"/>
        <end position="38"/>
    </location>
</feature>
<evidence type="ECO:0000256" key="6">
    <source>
        <dbReference type="ARBA" id="ARBA00024193"/>
    </source>
</evidence>
<evidence type="ECO:0000256" key="4">
    <source>
        <dbReference type="ARBA" id="ARBA00023136"/>
    </source>
</evidence>
<dbReference type="AlphaFoldDB" id="A0A2K6FXT0"/>
<dbReference type="SUPFAM" id="SSF46565">
    <property type="entry name" value="Chaperone J-domain"/>
    <property type="match status" value="1"/>
</dbReference>
<name>A0A2K6FXT0_PROCO</name>
<organism evidence="11 12">
    <name type="scientific">Propithecus coquereli</name>
    <name type="common">Coquerel's sifaka</name>
    <name type="synonym">Propithecus verreauxi coquereli</name>
    <dbReference type="NCBI Taxonomy" id="379532"/>
    <lineage>
        <taxon>Eukaryota</taxon>
        <taxon>Metazoa</taxon>
        <taxon>Chordata</taxon>
        <taxon>Craniata</taxon>
        <taxon>Vertebrata</taxon>
        <taxon>Euteleostomi</taxon>
        <taxon>Mammalia</taxon>
        <taxon>Eutheria</taxon>
        <taxon>Euarchontoglires</taxon>
        <taxon>Primates</taxon>
        <taxon>Strepsirrhini</taxon>
        <taxon>Lemuriformes</taxon>
        <taxon>Indriidae</taxon>
        <taxon>Propithecus</taxon>
    </lineage>
</organism>
<accession>A0A2K6FXT0</accession>
<dbReference type="GO" id="GO:0006457">
    <property type="term" value="P:protein folding"/>
    <property type="evidence" value="ECO:0007669"/>
    <property type="project" value="InterPro"/>
</dbReference>
<keyword evidence="4 8" id="KW-0472">Membrane</keyword>
<dbReference type="Gene3D" id="1.10.287.110">
    <property type="entry name" value="DnaJ domain"/>
    <property type="match status" value="1"/>
</dbReference>
<reference evidence="11" key="1">
    <citation type="submission" date="2025-08" db="UniProtKB">
        <authorList>
            <consortium name="Ensembl"/>
        </authorList>
    </citation>
    <scope>IDENTIFICATION</scope>
</reference>
<dbReference type="Proteomes" id="UP000233160">
    <property type="component" value="Unassembled WGS sequence"/>
</dbReference>
<dbReference type="InterPro" id="IPR001623">
    <property type="entry name" value="DnaJ_domain"/>
</dbReference>
<dbReference type="InterPro" id="IPR044632">
    <property type="entry name" value="DNAJC25-like"/>
</dbReference>
<evidence type="ECO:0000313" key="12">
    <source>
        <dbReference type="Proteomes" id="UP000233160"/>
    </source>
</evidence>
<dbReference type="PANTHER" id="PTHR44176:SF1">
    <property type="entry name" value="DNAJ HOMOLOG SUBFAMILY C MEMBER 25"/>
    <property type="match status" value="1"/>
</dbReference>
<sequence length="319" mass="36580">MAAPLAPRRGAGAAGRRWSVLLSPLLLLVLLRARPAGALVEGLYCGTRDCYEVLGVSRSAGKAEIARAYRQLARRYHPDRYRPEPGDEGPGQTPQSAEEAFLLVATAYETLKVRPVGADGLRGPAAGSARRRALGPRDAERVATTTFRVLFFSWWNSYNKAISYLATVPKYRIQATEIARQQGLLKKAKEKGRNKKSKEEIRDEEENIIKNIIKSKIDIKGGYQKPQICDLLLFQIILAPFHLCSYIVWYCRWIYNFNIKGKEYGEEERLYIIRKSMKMSKSQFDSLEDHQKETFLKRELWIKENYEVTKTENKKWKVC</sequence>
<evidence type="ECO:0000256" key="9">
    <source>
        <dbReference type="SAM" id="SignalP"/>
    </source>
</evidence>
<keyword evidence="2 8" id="KW-0812">Transmembrane</keyword>
<dbReference type="SMART" id="SM00271">
    <property type="entry name" value="DnaJ"/>
    <property type="match status" value="1"/>
</dbReference>
<dbReference type="GO" id="GO:0005789">
    <property type="term" value="C:endoplasmic reticulum membrane"/>
    <property type="evidence" value="ECO:0007669"/>
    <property type="project" value="TreeGrafter"/>
</dbReference>
<evidence type="ECO:0000313" key="11">
    <source>
        <dbReference type="Ensembl" id="ENSPCOP00000018798.1"/>
    </source>
</evidence>
<evidence type="ECO:0000259" key="10">
    <source>
        <dbReference type="PROSITE" id="PS50076"/>
    </source>
</evidence>
<gene>
    <name evidence="11" type="primary">DNAJC25</name>
</gene>
<feature type="transmembrane region" description="Helical" evidence="8">
    <location>
        <begin position="232"/>
        <end position="251"/>
    </location>
</feature>
<keyword evidence="5" id="KW-0143">Chaperone</keyword>
<evidence type="ECO:0000256" key="2">
    <source>
        <dbReference type="ARBA" id="ARBA00022692"/>
    </source>
</evidence>
<evidence type="ECO:0000256" key="5">
    <source>
        <dbReference type="ARBA" id="ARBA00023186"/>
    </source>
</evidence>
<comment type="similarity">
    <text evidence="6">Belongs to the DNAJC25 family.</text>
</comment>
<dbReference type="GeneTree" id="ENSGT00390000013355"/>
<dbReference type="PROSITE" id="PS50076">
    <property type="entry name" value="DNAJ_2"/>
    <property type="match status" value="1"/>
</dbReference>
<proteinExistence type="inferred from homology"/>
<evidence type="ECO:0000256" key="8">
    <source>
        <dbReference type="SAM" id="Phobius"/>
    </source>
</evidence>
<feature type="domain" description="J" evidence="10">
    <location>
        <begin position="49"/>
        <end position="116"/>
    </location>
</feature>
<comment type="subcellular location">
    <subcellularLocation>
        <location evidence="1">Membrane</location>
        <topology evidence="1">Multi-pass membrane protein</topology>
    </subcellularLocation>
</comment>
<keyword evidence="3 8" id="KW-1133">Transmembrane helix</keyword>
<dbReference type="CDD" id="cd06257">
    <property type="entry name" value="DnaJ"/>
    <property type="match status" value="1"/>
</dbReference>
<evidence type="ECO:0000256" key="7">
    <source>
        <dbReference type="ARBA" id="ARBA00024246"/>
    </source>
</evidence>
<dbReference type="InterPro" id="IPR036869">
    <property type="entry name" value="J_dom_sf"/>
</dbReference>
<dbReference type="PANTHER" id="PTHR44176">
    <property type="entry name" value="DNAJ HOMOLOG SUBFAMILY C MEMBER 25"/>
    <property type="match status" value="1"/>
</dbReference>
<dbReference type="PRINTS" id="PR00625">
    <property type="entry name" value="JDOMAIN"/>
</dbReference>
<keyword evidence="12" id="KW-1185">Reference proteome</keyword>
<keyword evidence="9" id="KW-0732">Signal</keyword>
<dbReference type="FunFam" id="1.10.287.110:FF:000253">
    <property type="entry name" value="Guanine nucleotide-binding protein subunit gamma"/>
    <property type="match status" value="1"/>
</dbReference>
<protein>
    <recommendedName>
        <fullName evidence="7">DnaJ homolog subfamily C member 25</fullName>
    </recommendedName>
</protein>
<reference evidence="11" key="2">
    <citation type="submission" date="2025-09" db="UniProtKB">
        <authorList>
            <consortium name="Ensembl"/>
        </authorList>
    </citation>
    <scope>IDENTIFICATION</scope>
</reference>